<organism evidence="12 13">
    <name type="scientific">Esox lucius</name>
    <name type="common">Northern pike</name>
    <dbReference type="NCBI Taxonomy" id="8010"/>
    <lineage>
        <taxon>Eukaryota</taxon>
        <taxon>Metazoa</taxon>
        <taxon>Chordata</taxon>
        <taxon>Craniata</taxon>
        <taxon>Vertebrata</taxon>
        <taxon>Euteleostomi</taxon>
        <taxon>Actinopterygii</taxon>
        <taxon>Neopterygii</taxon>
        <taxon>Teleostei</taxon>
        <taxon>Protacanthopterygii</taxon>
        <taxon>Esociformes</taxon>
        <taxon>Esocidae</taxon>
        <taxon>Esox</taxon>
    </lineage>
</organism>
<dbReference type="InParanoid" id="A0A3P8YQ05"/>
<dbReference type="SUPFAM" id="SSF46785">
    <property type="entry name" value="Winged helix' DNA-binding domain"/>
    <property type="match status" value="1"/>
</dbReference>
<name>A0A3P8YQ05_ESOLU</name>
<keyword evidence="5" id="KW-0805">Transcription regulation</keyword>
<dbReference type="OMA" id="DPWMTCG"/>
<dbReference type="AlphaFoldDB" id="A0A3P8YQ05"/>
<evidence type="ECO:0000256" key="2">
    <source>
        <dbReference type="ARBA" id="ARBA00004496"/>
    </source>
</evidence>
<evidence type="ECO:0000256" key="5">
    <source>
        <dbReference type="ARBA" id="ARBA00023015"/>
    </source>
</evidence>
<comment type="subcellular location">
    <subcellularLocation>
        <location evidence="2">Cytoplasm</location>
    </subcellularLocation>
    <subcellularLocation>
        <location evidence="1 9">Nucleus</location>
    </subcellularLocation>
</comment>
<dbReference type="PROSITE" id="PS51433">
    <property type="entry name" value="PNT"/>
    <property type="match status" value="1"/>
</dbReference>
<dbReference type="SUPFAM" id="SSF47769">
    <property type="entry name" value="SAM/Pointed domain"/>
    <property type="match status" value="1"/>
</dbReference>
<evidence type="ECO:0008006" key="14">
    <source>
        <dbReference type="Google" id="ProtNLM"/>
    </source>
</evidence>
<dbReference type="CTD" id="2113"/>
<dbReference type="PANTHER" id="PTHR11849">
    <property type="entry name" value="ETS"/>
    <property type="match status" value="1"/>
</dbReference>
<dbReference type="RefSeq" id="XP_010891607.1">
    <property type="nucleotide sequence ID" value="XM_010893305.5"/>
</dbReference>
<dbReference type="Bgee" id="ENSELUG00000017768">
    <property type="expression patterns" value="Expressed in spleen and 15 other cell types or tissues"/>
</dbReference>
<evidence type="ECO:0000256" key="6">
    <source>
        <dbReference type="ARBA" id="ARBA00023125"/>
    </source>
</evidence>
<dbReference type="Pfam" id="PF19525">
    <property type="entry name" value="Ets1_N_flank"/>
    <property type="match status" value="1"/>
</dbReference>
<keyword evidence="6 9" id="KW-0238">DNA-binding</keyword>
<reference evidence="13" key="1">
    <citation type="journal article" date="2014" name="PLoS ONE">
        <title>The genome and linkage map of the northern pike (Esox lucius): conserved synteny revealed between the salmonid sister group and the Neoteleostei.</title>
        <authorList>
            <person name="Rondeau E.B."/>
            <person name="Minkley D.R."/>
            <person name="Leong J.S."/>
            <person name="Messmer A.M."/>
            <person name="Jantzen J.R."/>
            <person name="von Schalburg K.R."/>
            <person name="Lemon C."/>
            <person name="Bird N.H."/>
            <person name="Koop B.F."/>
        </authorList>
    </citation>
    <scope>NUCLEOTIDE SEQUENCE</scope>
</reference>
<evidence type="ECO:0000256" key="9">
    <source>
        <dbReference type="RuleBase" id="RU004019"/>
    </source>
</evidence>
<gene>
    <name evidence="12" type="primary">ETS1</name>
</gene>
<dbReference type="GO" id="GO:0005634">
    <property type="term" value="C:nucleus"/>
    <property type="evidence" value="ECO:0007669"/>
    <property type="project" value="UniProtKB-SubCell"/>
</dbReference>
<dbReference type="Gene3D" id="1.10.150.50">
    <property type="entry name" value="Transcription Factor, Ets-1"/>
    <property type="match status" value="1"/>
</dbReference>
<dbReference type="SMART" id="SM00413">
    <property type="entry name" value="ETS"/>
    <property type="match status" value="1"/>
</dbReference>
<dbReference type="GO" id="GO:0043565">
    <property type="term" value="F:sequence-specific DNA binding"/>
    <property type="evidence" value="ECO:0007669"/>
    <property type="project" value="InterPro"/>
</dbReference>
<evidence type="ECO:0000256" key="7">
    <source>
        <dbReference type="ARBA" id="ARBA00023163"/>
    </source>
</evidence>
<dbReference type="Pfam" id="PF02198">
    <property type="entry name" value="SAM_PNT"/>
    <property type="match status" value="1"/>
</dbReference>
<dbReference type="InterPro" id="IPR000418">
    <property type="entry name" value="Ets_dom"/>
</dbReference>
<protein>
    <recommendedName>
        <fullName evidence="14">V-ets avian erythroblastosis virus E26 oncogene homolog 1</fullName>
    </recommendedName>
</protein>
<dbReference type="InterPro" id="IPR003118">
    <property type="entry name" value="Pointed_dom"/>
</dbReference>
<dbReference type="FunFam" id="1.10.150.50:FF:000014">
    <property type="entry name" value="Protein c-ets-1 isoform 1"/>
    <property type="match status" value="1"/>
</dbReference>
<evidence type="ECO:0000313" key="13">
    <source>
        <dbReference type="Proteomes" id="UP000265140"/>
    </source>
</evidence>
<feature type="domain" description="ETS" evidence="10">
    <location>
        <begin position="383"/>
        <end position="463"/>
    </location>
</feature>
<dbReference type="InterPro" id="IPR016311">
    <property type="entry name" value="Transform_prot_C-ets"/>
</dbReference>
<evidence type="ECO:0000256" key="1">
    <source>
        <dbReference type="ARBA" id="ARBA00004123"/>
    </source>
</evidence>
<evidence type="ECO:0000259" key="11">
    <source>
        <dbReference type="PROSITE" id="PS51433"/>
    </source>
</evidence>
<feature type="domain" description="PNT" evidence="11">
    <location>
        <begin position="100"/>
        <end position="185"/>
    </location>
</feature>
<dbReference type="InterPro" id="IPR045688">
    <property type="entry name" value="Ets1_N_flank"/>
</dbReference>
<reference evidence="12" key="3">
    <citation type="submission" date="2025-08" db="UniProtKB">
        <authorList>
            <consortium name="Ensembl"/>
        </authorList>
    </citation>
    <scope>IDENTIFICATION</scope>
</reference>
<dbReference type="InterPro" id="IPR013761">
    <property type="entry name" value="SAM/pointed_sf"/>
</dbReference>
<dbReference type="PIRSF" id="PIRSF001698">
    <property type="entry name" value="Transforming_factor_C-ets"/>
    <property type="match status" value="1"/>
</dbReference>
<reference evidence="12" key="4">
    <citation type="submission" date="2025-09" db="UniProtKB">
        <authorList>
            <consortium name="Ensembl"/>
        </authorList>
    </citation>
    <scope>IDENTIFICATION</scope>
</reference>
<dbReference type="InterPro" id="IPR036388">
    <property type="entry name" value="WH-like_DNA-bd_sf"/>
</dbReference>
<keyword evidence="13" id="KW-1185">Reference proteome</keyword>
<dbReference type="Ensembl" id="ENSELUT00000028046.3">
    <property type="protein sequence ID" value="ENSELUP00000018223.1"/>
    <property type="gene ID" value="ENSELUG00000017768.3"/>
</dbReference>
<dbReference type="GO" id="GO:0005737">
    <property type="term" value="C:cytoplasm"/>
    <property type="evidence" value="ECO:0007669"/>
    <property type="project" value="UniProtKB-SubCell"/>
</dbReference>
<dbReference type="Proteomes" id="UP000265140">
    <property type="component" value="Chromosome 1"/>
</dbReference>
<evidence type="ECO:0000313" key="12">
    <source>
        <dbReference type="Ensembl" id="ENSELUP00000018223.1"/>
    </source>
</evidence>
<dbReference type="OrthoDB" id="10067219at2759"/>
<proteinExistence type="inferred from homology"/>
<sequence>MMSYYMDSVSSYPALHPCDRLGAMRQSGGVAMGPPTQLPGVVVHPQQQQYFPPSRPHYPQDVTLQEVPNGHDLVPTDLECGDVPLLTPGSKEMMSQALKATFSGFTKEQQRLGIPKDPRQWTESHVGEWLTWTVNEFSLKNVDFHKFCMNGASLCALGKERFLDLAPDFVGDILWEHLEMLQKEDTKHFPVNGLTSTFQESRYTSDYFVSYGIEHAQCVPPSEYSEPGFITESYQTLHPISSEDLLSLKYESEYPSVILRDTPLNPLQGDYFPVKQEVVSPDNMCVGRIRRGKLGGQDSFESIESFESCDRLTQSWSSQSSFNSLQRVPSYDSFDSEDYPNALHGNKPKGTFKDYVRERSDLSKDKPVIPAAALAGYTGSGPIQLWQFLLELLTDKSCQSFISWTGDGWEFKLSDPDEVARRWGKRKNKPKMNYEKLSRGLRYYYDKNIIHKTSGKRYVYRFVCDLKSLLGYTPEELHAMLDVKPDTDE</sequence>
<evidence type="ECO:0000256" key="8">
    <source>
        <dbReference type="ARBA" id="ARBA00023242"/>
    </source>
</evidence>
<dbReference type="PROSITE" id="PS00345">
    <property type="entry name" value="ETS_DOMAIN_1"/>
    <property type="match status" value="1"/>
</dbReference>
<comment type="similarity">
    <text evidence="3 9">Belongs to the ETS family.</text>
</comment>
<dbReference type="SMART" id="SM00251">
    <property type="entry name" value="SAM_PNT"/>
    <property type="match status" value="1"/>
</dbReference>
<dbReference type="CDD" id="cd08542">
    <property type="entry name" value="SAM_PNT-ETS-1"/>
    <property type="match status" value="1"/>
</dbReference>
<evidence type="ECO:0000256" key="4">
    <source>
        <dbReference type="ARBA" id="ARBA00022490"/>
    </source>
</evidence>
<reference evidence="12" key="2">
    <citation type="submission" date="2020-02" db="EMBL/GenBank/DDBJ databases">
        <title>Esox lucius (northern pike) genome, fEsoLuc1, primary haplotype.</title>
        <authorList>
            <person name="Myers G."/>
            <person name="Karagic N."/>
            <person name="Meyer A."/>
            <person name="Pippel M."/>
            <person name="Reichard M."/>
            <person name="Winkler S."/>
            <person name="Tracey A."/>
            <person name="Sims Y."/>
            <person name="Howe K."/>
            <person name="Rhie A."/>
            <person name="Formenti G."/>
            <person name="Durbin R."/>
            <person name="Fedrigo O."/>
            <person name="Jarvis E.D."/>
        </authorList>
    </citation>
    <scope>NUCLEOTIDE SEQUENCE [LARGE SCALE GENOMIC DNA]</scope>
</reference>
<keyword evidence="7" id="KW-0804">Transcription</keyword>
<evidence type="ECO:0000259" key="10">
    <source>
        <dbReference type="PROSITE" id="PS50061"/>
    </source>
</evidence>
<dbReference type="InterPro" id="IPR046328">
    <property type="entry name" value="ETS_fam"/>
</dbReference>
<dbReference type="PROSITE" id="PS50061">
    <property type="entry name" value="ETS_DOMAIN_3"/>
    <property type="match status" value="1"/>
</dbReference>
<dbReference type="FunFam" id="1.10.10.10:FF:000097">
    <property type="entry name" value="Protein c-ets-1 isoform 1"/>
    <property type="match status" value="1"/>
</dbReference>
<accession>A0A3P8YQ05</accession>
<dbReference type="KEGG" id="els:105023821"/>
<keyword evidence="8 9" id="KW-0539">Nucleus</keyword>
<dbReference type="PANTHER" id="PTHR11849:SF209">
    <property type="entry name" value="ETS TRANSLOCATION VARIANT 2"/>
    <property type="match status" value="1"/>
</dbReference>
<dbReference type="STRING" id="8010.ENSELUP00000018223"/>
<dbReference type="InterPro" id="IPR036390">
    <property type="entry name" value="WH_DNA-bd_sf"/>
</dbReference>
<evidence type="ECO:0000256" key="3">
    <source>
        <dbReference type="ARBA" id="ARBA00005562"/>
    </source>
</evidence>
<dbReference type="GeneTree" id="ENSGT00940000159519"/>
<keyword evidence="4" id="KW-0963">Cytoplasm</keyword>
<dbReference type="GeneID" id="105023821"/>
<dbReference type="GO" id="GO:0000981">
    <property type="term" value="F:DNA-binding transcription factor activity, RNA polymerase II-specific"/>
    <property type="evidence" value="ECO:0007669"/>
    <property type="project" value="TreeGrafter"/>
</dbReference>
<dbReference type="PROSITE" id="PS00346">
    <property type="entry name" value="ETS_DOMAIN_2"/>
    <property type="match status" value="1"/>
</dbReference>
<dbReference type="Pfam" id="PF00178">
    <property type="entry name" value="Ets"/>
    <property type="match status" value="1"/>
</dbReference>
<dbReference type="GO" id="GO:0030154">
    <property type="term" value="P:cell differentiation"/>
    <property type="evidence" value="ECO:0007669"/>
    <property type="project" value="TreeGrafter"/>
</dbReference>
<dbReference type="InterPro" id="IPR041886">
    <property type="entry name" value="SAM_PNT-ETS-1"/>
</dbReference>
<dbReference type="PRINTS" id="PR00454">
    <property type="entry name" value="ETSDOMAIN"/>
</dbReference>
<dbReference type="Gene3D" id="1.10.10.10">
    <property type="entry name" value="Winged helix-like DNA-binding domain superfamily/Winged helix DNA-binding domain"/>
    <property type="match status" value="1"/>
</dbReference>